<evidence type="ECO:0000256" key="1">
    <source>
        <dbReference type="SAM" id="MobiDB-lite"/>
    </source>
</evidence>
<feature type="compositionally biased region" description="Basic and acidic residues" evidence="1">
    <location>
        <begin position="1"/>
        <end position="11"/>
    </location>
</feature>
<protein>
    <submittedName>
        <fullName evidence="2">Uncharacterized protein</fullName>
    </submittedName>
</protein>
<feature type="region of interest" description="Disordered" evidence="1">
    <location>
        <begin position="1"/>
        <end position="114"/>
    </location>
</feature>
<proteinExistence type="predicted"/>
<sequence>MRGHDEYDRPEQAGGGSDAPPVYPGESTAIDGGGTDTGTETRSGAGAGAGAGADAGAGAGVGTDTDTDTDTGTDTDTARDTGDGTAAGTERAEGAGAEDEAPRLLDPDDEETFRSRWHEIQSRFVDDPRDAVHEADALVTDVISKLADTFADRKKDLEGQWSEGEDVDTENLRMALRQYRSFFHRLLTT</sequence>
<evidence type="ECO:0000313" key="2">
    <source>
        <dbReference type="EMBL" id="XDQ69814.1"/>
    </source>
</evidence>
<feature type="compositionally biased region" description="Gly residues" evidence="1">
    <location>
        <begin position="45"/>
        <end position="61"/>
    </location>
</feature>
<reference evidence="2" key="1">
    <citation type="submission" date="2024-07" db="EMBL/GenBank/DDBJ databases">
        <authorList>
            <person name="Yu S.T."/>
        </authorList>
    </citation>
    <scope>NUCLEOTIDE SEQUENCE</scope>
    <source>
        <strain evidence="2">R44</strain>
    </source>
</reference>
<accession>A0AB39SWZ4</accession>
<dbReference type="AlphaFoldDB" id="A0AB39SWZ4"/>
<name>A0AB39SWZ4_9ACTN</name>
<feature type="compositionally biased region" description="Basic and acidic residues" evidence="1">
    <location>
        <begin position="100"/>
        <end position="114"/>
    </location>
</feature>
<organism evidence="2">
    <name type="scientific">Streptomyces sp. R44</name>
    <dbReference type="NCBI Taxonomy" id="3238633"/>
    <lineage>
        <taxon>Bacteria</taxon>
        <taxon>Bacillati</taxon>
        <taxon>Actinomycetota</taxon>
        <taxon>Actinomycetes</taxon>
        <taxon>Kitasatosporales</taxon>
        <taxon>Streptomycetaceae</taxon>
        <taxon>Streptomyces</taxon>
    </lineage>
</organism>
<dbReference type="RefSeq" id="WP_369142558.1">
    <property type="nucleotide sequence ID" value="NZ_CP163444.1"/>
</dbReference>
<dbReference type="EMBL" id="CP163444">
    <property type="protein sequence ID" value="XDQ69814.1"/>
    <property type="molecule type" value="Genomic_DNA"/>
</dbReference>
<gene>
    <name evidence="2" type="ORF">AB5J54_04420</name>
</gene>